<reference evidence="4 5" key="1">
    <citation type="submission" date="2019-05" db="EMBL/GenBank/DDBJ databases">
        <title>Emergence of the Ug99 lineage of the wheat stem rust pathogen through somatic hybridization.</title>
        <authorList>
            <person name="Li F."/>
            <person name="Upadhyaya N.M."/>
            <person name="Sperschneider J."/>
            <person name="Matny O."/>
            <person name="Nguyen-Phuc H."/>
            <person name="Mago R."/>
            <person name="Raley C."/>
            <person name="Miller M.E."/>
            <person name="Silverstein K.A.T."/>
            <person name="Henningsen E."/>
            <person name="Hirsch C.D."/>
            <person name="Visser B."/>
            <person name="Pretorius Z.A."/>
            <person name="Steffenson B.J."/>
            <person name="Schwessinger B."/>
            <person name="Dodds P.N."/>
            <person name="Figueroa M."/>
        </authorList>
    </citation>
    <scope>NUCLEOTIDE SEQUENCE [LARGE SCALE GENOMIC DNA]</scope>
    <source>
        <strain evidence="2">21-0</strain>
        <strain evidence="3 5">Ug99</strain>
    </source>
</reference>
<feature type="region of interest" description="Disordered" evidence="1">
    <location>
        <begin position="1"/>
        <end position="27"/>
    </location>
</feature>
<feature type="compositionally biased region" description="Polar residues" evidence="1">
    <location>
        <begin position="13"/>
        <end position="27"/>
    </location>
</feature>
<organism evidence="3 5">
    <name type="scientific">Puccinia graminis f. sp. tritici</name>
    <dbReference type="NCBI Taxonomy" id="56615"/>
    <lineage>
        <taxon>Eukaryota</taxon>
        <taxon>Fungi</taxon>
        <taxon>Dikarya</taxon>
        <taxon>Basidiomycota</taxon>
        <taxon>Pucciniomycotina</taxon>
        <taxon>Pucciniomycetes</taxon>
        <taxon>Pucciniales</taxon>
        <taxon>Pucciniaceae</taxon>
        <taxon>Puccinia</taxon>
    </lineage>
</organism>
<evidence type="ECO:0000256" key="1">
    <source>
        <dbReference type="SAM" id="MobiDB-lite"/>
    </source>
</evidence>
<dbReference type="Proteomes" id="UP000325313">
    <property type="component" value="Unassembled WGS sequence"/>
</dbReference>
<protein>
    <submittedName>
        <fullName evidence="3">Uncharacterized protein</fullName>
    </submittedName>
</protein>
<evidence type="ECO:0000313" key="3">
    <source>
        <dbReference type="EMBL" id="KAA1114179.1"/>
    </source>
</evidence>
<accession>A0A5B0QLY6</accession>
<evidence type="ECO:0000313" key="4">
    <source>
        <dbReference type="Proteomes" id="UP000324748"/>
    </source>
</evidence>
<dbReference type="EMBL" id="VDEP01000273">
    <property type="protein sequence ID" value="KAA1114179.1"/>
    <property type="molecule type" value="Genomic_DNA"/>
</dbReference>
<feature type="compositionally biased region" description="Polar residues" evidence="1">
    <location>
        <begin position="76"/>
        <end position="85"/>
    </location>
</feature>
<feature type="region of interest" description="Disordered" evidence="1">
    <location>
        <begin position="44"/>
        <end position="106"/>
    </location>
</feature>
<dbReference type="EMBL" id="VSWC01000118">
    <property type="protein sequence ID" value="KAA1084670.1"/>
    <property type="molecule type" value="Genomic_DNA"/>
</dbReference>
<dbReference type="Proteomes" id="UP000324748">
    <property type="component" value="Unassembled WGS sequence"/>
</dbReference>
<evidence type="ECO:0000313" key="5">
    <source>
        <dbReference type="Proteomes" id="UP000325313"/>
    </source>
</evidence>
<keyword evidence="4" id="KW-1185">Reference proteome</keyword>
<proteinExistence type="predicted"/>
<evidence type="ECO:0000313" key="2">
    <source>
        <dbReference type="EMBL" id="KAA1084670.1"/>
    </source>
</evidence>
<dbReference type="AlphaFoldDB" id="A0A5B0QLY6"/>
<name>A0A5B0QLY6_PUCGR</name>
<sequence>MSRFVASRIPKLSNATKSAIHTPRTDSTPCLSHSIDVRILNGLTSTDGVPTDARRIDVDSLQPVSKTDVRKKESSRTSPAIITSRLSRKAGQPKDLLGPHICPTAR</sequence>
<comment type="caution">
    <text evidence="3">The sequence shown here is derived from an EMBL/GenBank/DDBJ whole genome shotgun (WGS) entry which is preliminary data.</text>
</comment>
<gene>
    <name evidence="2" type="ORF">PGT21_033911</name>
    <name evidence="3" type="ORF">PGTUg99_027168</name>
</gene>